<evidence type="ECO:0000313" key="1">
    <source>
        <dbReference type="EMBL" id="CAK5021202.1"/>
    </source>
</evidence>
<dbReference type="EMBL" id="CAVMJV010000003">
    <property type="protein sequence ID" value="CAK5021202.1"/>
    <property type="molecule type" value="Genomic_DNA"/>
</dbReference>
<name>A0ACB0XWP5_MELEN</name>
<gene>
    <name evidence="1" type="ORF">MENTE1834_LOCUS4659</name>
</gene>
<organism evidence="1 2">
    <name type="scientific">Meloidogyne enterolobii</name>
    <name type="common">Root-knot nematode worm</name>
    <name type="synonym">Meloidogyne mayaguensis</name>
    <dbReference type="NCBI Taxonomy" id="390850"/>
    <lineage>
        <taxon>Eukaryota</taxon>
        <taxon>Metazoa</taxon>
        <taxon>Ecdysozoa</taxon>
        <taxon>Nematoda</taxon>
        <taxon>Chromadorea</taxon>
        <taxon>Rhabditida</taxon>
        <taxon>Tylenchina</taxon>
        <taxon>Tylenchomorpha</taxon>
        <taxon>Tylenchoidea</taxon>
        <taxon>Meloidogynidae</taxon>
        <taxon>Meloidogyninae</taxon>
        <taxon>Meloidogyne</taxon>
    </lineage>
</organism>
<accession>A0ACB0XWP5</accession>
<proteinExistence type="predicted"/>
<evidence type="ECO:0000313" key="2">
    <source>
        <dbReference type="Proteomes" id="UP001497535"/>
    </source>
</evidence>
<protein>
    <submittedName>
        <fullName evidence="1">Uncharacterized protein</fullName>
    </submittedName>
</protein>
<keyword evidence="2" id="KW-1185">Reference proteome</keyword>
<dbReference type="Proteomes" id="UP001497535">
    <property type="component" value="Unassembled WGS sequence"/>
</dbReference>
<sequence length="205" mass="23443">MSVLVRTPNNQIRLYCKGADTMIMERLSEKDTSQLLRQATLQHLDKFATDGLRTLCVAYKIVDGEYCEKWLQRLHEALIDLENKDKRVDALYEEMECDMILLGATAIEDKLQDGVPQTIAALADANIKLWVLTGDKTETAINIAFSCGLLTEYMREVSIIDGKDEKEVEVQLKDTIRRMQNAKVPQVGNSHQYSLFLWIINRIYA</sequence>
<reference evidence="1" key="1">
    <citation type="submission" date="2023-11" db="EMBL/GenBank/DDBJ databases">
        <authorList>
            <person name="Poullet M."/>
        </authorList>
    </citation>
    <scope>NUCLEOTIDE SEQUENCE</scope>
    <source>
        <strain evidence="1">E1834</strain>
    </source>
</reference>
<comment type="caution">
    <text evidence="1">The sequence shown here is derived from an EMBL/GenBank/DDBJ whole genome shotgun (WGS) entry which is preliminary data.</text>
</comment>